<dbReference type="EMBL" id="PRFA01000314">
    <property type="protein sequence ID" value="PWU83491.1"/>
    <property type="molecule type" value="Genomic_DNA"/>
</dbReference>
<dbReference type="VEuPathDB" id="TriTrypDB:TcYC6_0033060"/>
<feature type="transmembrane region" description="Helical" evidence="1">
    <location>
        <begin position="64"/>
        <end position="85"/>
    </location>
</feature>
<dbReference type="VEuPathDB" id="TriTrypDB:ECC02_002142"/>
<dbReference type="VEuPathDB" id="TriTrypDB:TCSYLVIO_000033"/>
<reference evidence="2 3" key="1">
    <citation type="journal article" date="2018" name="Microb. Genom.">
        <title>Expanding an expanded genome: long-read sequencing of Trypanosoma cruzi.</title>
        <authorList>
            <person name="Berna L."/>
            <person name="Rodriguez M."/>
            <person name="Chiribao M.L."/>
            <person name="Parodi-Talice A."/>
            <person name="Pita S."/>
            <person name="Rijo G."/>
            <person name="Alvarez-Valin F."/>
            <person name="Robello C."/>
        </authorList>
    </citation>
    <scope>NUCLEOTIDE SEQUENCE [LARGE SCALE GENOMIC DNA]</scope>
    <source>
        <strain evidence="2 3">Dm28c</strain>
    </source>
</reference>
<dbReference type="VEuPathDB" id="TriTrypDB:Tc_MARK_9311"/>
<dbReference type="VEuPathDB" id="TriTrypDB:TcCL_NonESM03506"/>
<evidence type="ECO:0000313" key="3">
    <source>
        <dbReference type="Proteomes" id="UP000246121"/>
    </source>
</evidence>
<comment type="caution">
    <text evidence="2">The sequence shown here is derived from an EMBL/GenBank/DDBJ whole genome shotgun (WGS) entry which is preliminary data.</text>
</comment>
<sequence>MMLLFLLLNLILVVMVVGICFIVTVAEPYIQLVFLWLMVWGNEKRLLTIVKKNLYDHQSRNAKAFMMVLISVGTIISSGVMFVMLSNASEDMTRLTNGADINIASSAFDVPLDERELNAFLEKRRGLYVEQWAYHSFPLDNYPQMVHSSRIGTIVGTRNTMCVVAVSEHFFNTVFPEYIIEEAKDPRYSYKLTVDGKYDLVRSMYENKPLPSGTIGKIIATGLPFGVELPNILNKKAYIIPALVSSAVRDSMGTEVGGSMIFRIQLPRLRYDCNDNDLVLNHEAL</sequence>
<name>A0A2V2UHP3_TRYCR</name>
<gene>
    <name evidence="2" type="ORF">C4B63_314g18</name>
</gene>
<dbReference type="VEuPathDB" id="TriTrypDB:C3747_21g49"/>
<dbReference type="AlphaFoldDB" id="A0A2V2UHP3"/>
<dbReference type="VEuPathDB" id="TriTrypDB:BCY84_07926"/>
<dbReference type="VEuPathDB" id="TriTrypDB:TcBrA4_0138270"/>
<evidence type="ECO:0000313" key="2">
    <source>
        <dbReference type="EMBL" id="PWU83491.1"/>
    </source>
</evidence>
<dbReference type="VEuPathDB" id="TriTrypDB:TcG_06688"/>
<dbReference type="PANTHER" id="PTHR32522:SF5">
    <property type="entry name" value="ABC3 TRANSPORTER PERMEASE PROTEIN DOMAIN-CONTAINING PROTEIN"/>
    <property type="match status" value="1"/>
</dbReference>
<evidence type="ECO:0000256" key="1">
    <source>
        <dbReference type="SAM" id="Phobius"/>
    </source>
</evidence>
<dbReference type="Proteomes" id="UP000246121">
    <property type="component" value="Unassembled WGS sequence"/>
</dbReference>
<keyword evidence="1" id="KW-1133">Transmembrane helix</keyword>
<keyword evidence="1" id="KW-0812">Transmembrane</keyword>
<dbReference type="VEuPathDB" id="TriTrypDB:TcCLB.509331.150"/>
<dbReference type="VEuPathDB" id="TriTrypDB:C4B63_314g18"/>
<protein>
    <submittedName>
        <fullName evidence="2">Putative permease-like protein</fullName>
    </submittedName>
</protein>
<proteinExistence type="predicted"/>
<keyword evidence="1" id="KW-0472">Membrane</keyword>
<dbReference type="PANTHER" id="PTHR32522">
    <property type="match status" value="1"/>
</dbReference>
<dbReference type="VEuPathDB" id="TriTrypDB:TcCLB.504425.110"/>
<accession>A0A2V2UHP3</accession>
<dbReference type="VEuPathDB" id="TriTrypDB:TCDM_08337"/>
<organism evidence="2 3">
    <name type="scientific">Trypanosoma cruzi</name>
    <dbReference type="NCBI Taxonomy" id="5693"/>
    <lineage>
        <taxon>Eukaryota</taxon>
        <taxon>Discoba</taxon>
        <taxon>Euglenozoa</taxon>
        <taxon>Kinetoplastea</taxon>
        <taxon>Metakinetoplastina</taxon>
        <taxon>Trypanosomatida</taxon>
        <taxon>Trypanosomatidae</taxon>
        <taxon>Trypanosoma</taxon>
        <taxon>Schizotrypanum</taxon>
    </lineage>
</organism>